<protein>
    <submittedName>
        <fullName evidence="1">Uncharacterized protein</fullName>
    </submittedName>
</protein>
<sequence>MGAHYVFVEAITDSRIRYLDFFDKKMHELSLKIFEKATEKPEHPYEYMGYTVFYSQTENSSLDLNEKFIKKYSRKELIIYIHLWTRSVDSP</sequence>
<organism evidence="1 2">
    <name type="scientific">Bifidobacterium bohemicum DSM 22767</name>
    <dbReference type="NCBI Taxonomy" id="1437606"/>
    <lineage>
        <taxon>Bacteria</taxon>
        <taxon>Bacillati</taxon>
        <taxon>Actinomycetota</taxon>
        <taxon>Actinomycetes</taxon>
        <taxon>Bifidobacteriales</taxon>
        <taxon>Bifidobacteriaceae</taxon>
        <taxon>Bifidobacterium</taxon>
    </lineage>
</organism>
<comment type="caution">
    <text evidence="1">The sequence shown here is derived from an EMBL/GenBank/DDBJ whole genome shotgun (WGS) entry which is preliminary data.</text>
</comment>
<dbReference type="Proteomes" id="UP000029096">
    <property type="component" value="Unassembled WGS sequence"/>
</dbReference>
<dbReference type="AlphaFoldDB" id="A0A086ZGM9"/>
<accession>A0A086ZGM9</accession>
<evidence type="ECO:0000313" key="1">
    <source>
        <dbReference type="EMBL" id="KFI45679.1"/>
    </source>
</evidence>
<dbReference type="EMBL" id="JGYP01000002">
    <property type="protein sequence ID" value="KFI45679.1"/>
    <property type="molecule type" value="Genomic_DNA"/>
</dbReference>
<keyword evidence="2" id="KW-1185">Reference proteome</keyword>
<name>A0A086ZGM9_9BIFI</name>
<gene>
    <name evidence="1" type="ORF">BBOH_0904</name>
</gene>
<proteinExistence type="predicted"/>
<evidence type="ECO:0000313" key="2">
    <source>
        <dbReference type="Proteomes" id="UP000029096"/>
    </source>
</evidence>
<reference evidence="1 2" key="1">
    <citation type="submission" date="2014-03" db="EMBL/GenBank/DDBJ databases">
        <title>Genomics of Bifidobacteria.</title>
        <authorList>
            <person name="Ventura M."/>
            <person name="Milani C."/>
            <person name="Lugli G.A."/>
        </authorList>
    </citation>
    <scope>NUCLEOTIDE SEQUENCE [LARGE SCALE GENOMIC DNA]</scope>
    <source>
        <strain evidence="1 2">DSM 22767</strain>
    </source>
</reference>